<proteinExistence type="predicted"/>
<accession>A0A6C0JWV6</accession>
<dbReference type="EMBL" id="MN740705">
    <property type="protein sequence ID" value="QHU09190.1"/>
    <property type="molecule type" value="Genomic_DNA"/>
</dbReference>
<name>A0A6C0JWV6_9ZZZZ</name>
<dbReference type="AlphaFoldDB" id="A0A6C0JWV6"/>
<evidence type="ECO:0000313" key="1">
    <source>
        <dbReference type="EMBL" id="QHU09190.1"/>
    </source>
</evidence>
<reference evidence="1" key="1">
    <citation type="journal article" date="2020" name="Nature">
        <title>Giant virus diversity and host interactions through global metagenomics.</title>
        <authorList>
            <person name="Schulz F."/>
            <person name="Roux S."/>
            <person name="Paez-Espino D."/>
            <person name="Jungbluth S."/>
            <person name="Walsh D.A."/>
            <person name="Denef V.J."/>
            <person name="McMahon K.D."/>
            <person name="Konstantinidis K.T."/>
            <person name="Eloe-Fadrosh E.A."/>
            <person name="Kyrpides N.C."/>
            <person name="Woyke T."/>
        </authorList>
    </citation>
    <scope>NUCLEOTIDE SEQUENCE</scope>
    <source>
        <strain evidence="1">GVMAG-S-1074260-58</strain>
    </source>
</reference>
<protein>
    <submittedName>
        <fullName evidence="1">Uncharacterized protein</fullName>
    </submittedName>
</protein>
<sequence>MKLALLLFGMSKMEYIKINSNKIDFIDYEKIYN</sequence>
<organism evidence="1">
    <name type="scientific">viral metagenome</name>
    <dbReference type="NCBI Taxonomy" id="1070528"/>
    <lineage>
        <taxon>unclassified sequences</taxon>
        <taxon>metagenomes</taxon>
        <taxon>organismal metagenomes</taxon>
    </lineage>
</organism>